<comment type="function">
    <text evidence="1">Needed for flagellar regrowth and assembly.</text>
</comment>
<comment type="similarity">
    <text evidence="3">Belongs to the FliH family.</text>
</comment>
<dbReference type="GO" id="GO:0071973">
    <property type="term" value="P:bacterial-type flagellum-dependent cell motility"/>
    <property type="evidence" value="ECO:0007669"/>
    <property type="project" value="InterPro"/>
</dbReference>
<gene>
    <name evidence="11" type="ORF">D9V68_00375</name>
</gene>
<dbReference type="PANTHER" id="PTHR34982">
    <property type="entry name" value="YOP PROTEINS TRANSLOCATION PROTEIN L"/>
    <property type="match status" value="1"/>
</dbReference>
<sequence>MTNSILEAHWKPWHPEKIFLKAEKRDLRILCYLDKVTEADFFTNLKKQDKEKKSNKNKEFKIDLRTTEGYQVGLKKGLLESKEKNVLLEKKISNLLLNFENSFSIFEGALYSRILKIVLKISSYVIGKKIDIDESILLQNIKKIIDKDGVFLKKPQLIVHPKNKTLIEKSLKSFVNSYKWTLLYDENIDLNGCKVKSENGDMDATVDARWQELCRLIYSKEEY</sequence>
<evidence type="ECO:0000313" key="12">
    <source>
        <dbReference type="Proteomes" id="UP000298738"/>
    </source>
</evidence>
<evidence type="ECO:0000256" key="2">
    <source>
        <dbReference type="ARBA" id="ARBA00004496"/>
    </source>
</evidence>
<dbReference type="InterPro" id="IPR000563">
    <property type="entry name" value="Flag_FliH"/>
</dbReference>
<evidence type="ECO:0000256" key="4">
    <source>
        <dbReference type="ARBA" id="ARBA00016507"/>
    </source>
</evidence>
<dbReference type="GO" id="GO:0015031">
    <property type="term" value="P:protein transport"/>
    <property type="evidence" value="ECO:0007669"/>
    <property type="project" value="UniProtKB-KW"/>
</dbReference>
<keyword evidence="11" id="KW-0966">Cell projection</keyword>
<dbReference type="PRINTS" id="PR01003">
    <property type="entry name" value="FLGFLIH"/>
</dbReference>
<evidence type="ECO:0000256" key="6">
    <source>
        <dbReference type="ARBA" id="ARBA00022490"/>
    </source>
</evidence>
<proteinExistence type="inferred from homology"/>
<dbReference type="InterPro" id="IPR018035">
    <property type="entry name" value="Flagellar_FliH/T3SS_HrpE"/>
</dbReference>
<protein>
    <recommendedName>
        <fullName evidence="4">Flagellar assembly protein FliH</fullName>
    </recommendedName>
</protein>
<evidence type="ECO:0000256" key="8">
    <source>
        <dbReference type="ARBA" id="ARBA00022927"/>
    </source>
</evidence>
<feature type="domain" description="Flagellar assembly protein FliH/Type III secretion system HrpE" evidence="10">
    <location>
        <begin position="90"/>
        <end position="213"/>
    </location>
</feature>
<reference evidence="11 12" key="1">
    <citation type="submission" date="2018-12" db="EMBL/GenBank/DDBJ databases">
        <authorList>
            <person name="Chong R.A."/>
        </authorList>
    </citation>
    <scope>NUCLEOTIDE SEQUENCE [LARGE SCALE GENOMIC DNA]</scope>
    <source>
        <strain evidence="11 12">Hla</strain>
    </source>
</reference>
<dbReference type="Pfam" id="PF02108">
    <property type="entry name" value="FliH"/>
    <property type="match status" value="1"/>
</dbReference>
<evidence type="ECO:0000256" key="1">
    <source>
        <dbReference type="ARBA" id="ARBA00003041"/>
    </source>
</evidence>
<dbReference type="AlphaFoldDB" id="A0A4D6Y2S3"/>
<dbReference type="GO" id="GO:0044781">
    <property type="term" value="P:bacterial-type flagellum organization"/>
    <property type="evidence" value="ECO:0007669"/>
    <property type="project" value="UniProtKB-KW"/>
</dbReference>
<keyword evidence="8" id="KW-0653">Protein transport</keyword>
<dbReference type="GO" id="GO:0003774">
    <property type="term" value="F:cytoskeletal motor activity"/>
    <property type="evidence" value="ECO:0007669"/>
    <property type="project" value="InterPro"/>
</dbReference>
<dbReference type="InterPro" id="IPR051472">
    <property type="entry name" value="T3SS_Stator/FliH"/>
</dbReference>
<accession>A0A4D6Y2S3</accession>
<evidence type="ECO:0000256" key="9">
    <source>
        <dbReference type="ARBA" id="ARBA00023225"/>
    </source>
</evidence>
<dbReference type="RefSeq" id="WP_158357252.1">
    <property type="nucleotide sequence ID" value="NZ_CP034876.1"/>
</dbReference>
<evidence type="ECO:0000256" key="5">
    <source>
        <dbReference type="ARBA" id="ARBA00022448"/>
    </source>
</evidence>
<keyword evidence="6" id="KW-0963">Cytoplasm</keyword>
<evidence type="ECO:0000256" key="7">
    <source>
        <dbReference type="ARBA" id="ARBA00022795"/>
    </source>
</evidence>
<dbReference type="GO" id="GO:0009288">
    <property type="term" value="C:bacterial-type flagellum"/>
    <property type="evidence" value="ECO:0007669"/>
    <property type="project" value="InterPro"/>
</dbReference>
<name>A0A4D6Y2S3_9GAMM</name>
<organism evidence="11 12">
    <name type="scientific">Buchnera aphidicola</name>
    <name type="common">Hyperomyzus lactucae</name>
    <dbReference type="NCBI Taxonomy" id="1241860"/>
    <lineage>
        <taxon>Bacteria</taxon>
        <taxon>Pseudomonadati</taxon>
        <taxon>Pseudomonadota</taxon>
        <taxon>Gammaproteobacteria</taxon>
        <taxon>Enterobacterales</taxon>
        <taxon>Erwiniaceae</taxon>
        <taxon>Buchnera</taxon>
    </lineage>
</organism>
<dbReference type="EMBL" id="CP034876">
    <property type="protein sequence ID" value="QCI20818.1"/>
    <property type="molecule type" value="Genomic_DNA"/>
</dbReference>
<keyword evidence="5" id="KW-0813">Transport</keyword>
<evidence type="ECO:0000256" key="3">
    <source>
        <dbReference type="ARBA" id="ARBA00006602"/>
    </source>
</evidence>
<keyword evidence="9" id="KW-1006">Bacterial flagellum protein export</keyword>
<keyword evidence="11" id="KW-0282">Flagellum</keyword>
<dbReference type="OrthoDB" id="6415116at2"/>
<reference evidence="11 12" key="2">
    <citation type="submission" date="2019-05" db="EMBL/GenBank/DDBJ databases">
        <title>Genome evolution of the obligate endosymbiont Buchnera aphidicola.</title>
        <authorList>
            <person name="Moran N.A."/>
        </authorList>
    </citation>
    <scope>NUCLEOTIDE SEQUENCE [LARGE SCALE GENOMIC DNA]</scope>
    <source>
        <strain evidence="11 12">Hla</strain>
    </source>
</reference>
<dbReference type="GO" id="GO:0005829">
    <property type="term" value="C:cytosol"/>
    <property type="evidence" value="ECO:0007669"/>
    <property type="project" value="TreeGrafter"/>
</dbReference>
<keyword evidence="11" id="KW-0969">Cilium</keyword>
<evidence type="ECO:0000313" key="11">
    <source>
        <dbReference type="EMBL" id="QCI20818.1"/>
    </source>
</evidence>
<dbReference type="Proteomes" id="UP000298738">
    <property type="component" value="Chromosome"/>
</dbReference>
<keyword evidence="7" id="KW-1005">Bacterial flagellum biogenesis</keyword>
<evidence type="ECO:0000259" key="10">
    <source>
        <dbReference type="Pfam" id="PF02108"/>
    </source>
</evidence>
<comment type="subcellular location">
    <subcellularLocation>
        <location evidence="2">Cytoplasm</location>
    </subcellularLocation>
</comment>
<dbReference type="PANTHER" id="PTHR34982:SF1">
    <property type="entry name" value="FLAGELLAR ASSEMBLY PROTEIN FLIH"/>
    <property type="match status" value="1"/>
</dbReference>